<gene>
    <name evidence="2" type="ORF">CYMTET_10409</name>
</gene>
<feature type="compositionally biased region" description="Polar residues" evidence="1">
    <location>
        <begin position="380"/>
        <end position="390"/>
    </location>
</feature>
<accession>A0AAE0GPT1</accession>
<comment type="caution">
    <text evidence="2">The sequence shown here is derived from an EMBL/GenBank/DDBJ whole genome shotgun (WGS) entry which is preliminary data.</text>
</comment>
<dbReference type="Proteomes" id="UP001190700">
    <property type="component" value="Unassembled WGS sequence"/>
</dbReference>
<sequence>MLAHVKSVVGGEPCFGLKTDLWSPRDNKVSYSATRLSMLIESGEEGLQDVSHLVEFQRFPENRHTSAALSRHFKGVMKTRNLSFDNISLVTADGASNNKKAFKILKKRMEVCGPHQLHRSVEHGLGNAGASKNAGLQAHIKRNGSMSRSFHQSVLHSEPLEGSQRIGYVSADKETVEDAVDPDPCSDEKEGGEESEDSDVEQIEANHREGKDYPLQHRCLSAPEWSKNNQVESCLAPIHDVSVDLQAHTGAGLDMEFSLASALHQNLTAQSADVVSGADEDETWTIVHADTLPSDLKQFRKVVAEQVSERMLTLDEDTLLALKMNPSLDTSSDGVIFKEKQGSFEMMEAVYNRQLRYRGTYLLKSGLLDTQGKGAHGDNSEAQASLPSTESGGGIPAARGPQLKKRTIGQSATKFMTSSAPAATSSEFESTLNEKIRLEKETFVLKCRAAMLSGNGT</sequence>
<feature type="region of interest" description="Disordered" evidence="1">
    <location>
        <begin position="372"/>
        <end position="404"/>
    </location>
</feature>
<keyword evidence="3" id="KW-1185">Reference proteome</keyword>
<dbReference type="AlphaFoldDB" id="A0AAE0GPT1"/>
<reference evidence="2 3" key="1">
    <citation type="journal article" date="2015" name="Genome Biol. Evol.">
        <title>Comparative Genomics of a Bacterivorous Green Alga Reveals Evolutionary Causalities and Consequences of Phago-Mixotrophic Mode of Nutrition.</title>
        <authorList>
            <person name="Burns J.A."/>
            <person name="Paasch A."/>
            <person name="Narechania A."/>
            <person name="Kim E."/>
        </authorList>
    </citation>
    <scope>NUCLEOTIDE SEQUENCE [LARGE SCALE GENOMIC DNA]</scope>
    <source>
        <strain evidence="2 3">PLY_AMNH</strain>
    </source>
</reference>
<feature type="compositionally biased region" description="Acidic residues" evidence="1">
    <location>
        <begin position="177"/>
        <end position="201"/>
    </location>
</feature>
<evidence type="ECO:0000256" key="1">
    <source>
        <dbReference type="SAM" id="MobiDB-lite"/>
    </source>
</evidence>
<evidence type="ECO:0000313" key="2">
    <source>
        <dbReference type="EMBL" id="KAK3281813.1"/>
    </source>
</evidence>
<feature type="region of interest" description="Disordered" evidence="1">
    <location>
        <begin position="174"/>
        <end position="201"/>
    </location>
</feature>
<evidence type="ECO:0000313" key="3">
    <source>
        <dbReference type="Proteomes" id="UP001190700"/>
    </source>
</evidence>
<dbReference type="EMBL" id="LGRX02003694">
    <property type="protein sequence ID" value="KAK3281813.1"/>
    <property type="molecule type" value="Genomic_DNA"/>
</dbReference>
<name>A0AAE0GPT1_9CHLO</name>
<organism evidence="2 3">
    <name type="scientific">Cymbomonas tetramitiformis</name>
    <dbReference type="NCBI Taxonomy" id="36881"/>
    <lineage>
        <taxon>Eukaryota</taxon>
        <taxon>Viridiplantae</taxon>
        <taxon>Chlorophyta</taxon>
        <taxon>Pyramimonadophyceae</taxon>
        <taxon>Pyramimonadales</taxon>
        <taxon>Pyramimonadaceae</taxon>
        <taxon>Cymbomonas</taxon>
    </lineage>
</organism>
<protein>
    <submittedName>
        <fullName evidence="2">Uncharacterized protein</fullName>
    </submittedName>
</protein>
<proteinExistence type="predicted"/>